<gene>
    <name evidence="5" type="ORF">D9Q98_004288</name>
</gene>
<dbReference type="SUPFAM" id="SSF55781">
    <property type="entry name" value="GAF domain-like"/>
    <property type="match status" value="1"/>
</dbReference>
<feature type="domain" description="Protein kinase" evidence="4">
    <location>
        <begin position="557"/>
        <end position="855"/>
    </location>
</feature>
<dbReference type="Gene3D" id="3.30.200.20">
    <property type="entry name" value="Phosphorylase Kinase, domain 1"/>
    <property type="match status" value="1"/>
</dbReference>
<dbReference type="Pfam" id="PF01590">
    <property type="entry name" value="GAF"/>
    <property type="match status" value="1"/>
</dbReference>
<evidence type="ECO:0000256" key="2">
    <source>
        <dbReference type="PROSITE-ProRule" id="PRU10141"/>
    </source>
</evidence>
<organism evidence="5 6">
    <name type="scientific">Chlorella vulgaris</name>
    <name type="common">Green alga</name>
    <dbReference type="NCBI Taxonomy" id="3077"/>
    <lineage>
        <taxon>Eukaryota</taxon>
        <taxon>Viridiplantae</taxon>
        <taxon>Chlorophyta</taxon>
        <taxon>core chlorophytes</taxon>
        <taxon>Trebouxiophyceae</taxon>
        <taxon>Chlorellales</taxon>
        <taxon>Chlorellaceae</taxon>
        <taxon>Chlorella clade</taxon>
        <taxon>Chlorella</taxon>
    </lineage>
</organism>
<proteinExistence type="predicted"/>
<dbReference type="GO" id="GO:0004674">
    <property type="term" value="F:protein serine/threonine kinase activity"/>
    <property type="evidence" value="ECO:0007669"/>
    <property type="project" value="TreeGrafter"/>
</dbReference>
<dbReference type="PROSITE" id="PS00107">
    <property type="entry name" value="PROTEIN_KINASE_ATP"/>
    <property type="match status" value="1"/>
</dbReference>
<feature type="compositionally biased region" description="Gly residues" evidence="3">
    <location>
        <begin position="79"/>
        <end position="90"/>
    </location>
</feature>
<keyword evidence="2" id="KW-0547">Nucleotide-binding</keyword>
<reference evidence="5" key="2">
    <citation type="submission" date="2020-11" db="EMBL/GenBank/DDBJ databases">
        <authorList>
            <person name="Cecchin M."/>
            <person name="Marcolungo L."/>
            <person name="Rossato M."/>
            <person name="Girolomoni L."/>
            <person name="Cosentino E."/>
            <person name="Cuine S."/>
            <person name="Li-Beisson Y."/>
            <person name="Delledonne M."/>
            <person name="Ballottari M."/>
        </authorList>
    </citation>
    <scope>NUCLEOTIDE SEQUENCE</scope>
    <source>
        <strain evidence="5">211/11P</strain>
        <tissue evidence="5">Whole cell</tissue>
    </source>
</reference>
<feature type="region of interest" description="Disordered" evidence="3">
    <location>
        <begin position="512"/>
        <end position="547"/>
    </location>
</feature>
<dbReference type="EMBL" id="SIDB01000005">
    <property type="protein sequence ID" value="KAI3432747.1"/>
    <property type="molecule type" value="Genomic_DNA"/>
</dbReference>
<dbReference type="PANTHER" id="PTHR44329">
    <property type="entry name" value="SERINE/THREONINE-PROTEIN KINASE TNNI3K-RELATED"/>
    <property type="match status" value="1"/>
</dbReference>
<dbReference type="InterPro" id="IPR003018">
    <property type="entry name" value="GAF"/>
</dbReference>
<dbReference type="PROSITE" id="PS00109">
    <property type="entry name" value="PROTEIN_KINASE_TYR"/>
    <property type="match status" value="1"/>
</dbReference>
<dbReference type="Gene3D" id="3.30.450.40">
    <property type="match status" value="1"/>
</dbReference>
<evidence type="ECO:0000256" key="1">
    <source>
        <dbReference type="ARBA" id="ARBA00023170"/>
    </source>
</evidence>
<dbReference type="InterPro" id="IPR008266">
    <property type="entry name" value="Tyr_kinase_AS"/>
</dbReference>
<feature type="compositionally biased region" description="Low complexity" evidence="3">
    <location>
        <begin position="536"/>
        <end position="545"/>
    </location>
</feature>
<feature type="region of interest" description="Disordered" evidence="3">
    <location>
        <begin position="597"/>
        <end position="619"/>
    </location>
</feature>
<dbReference type="InterPro" id="IPR001245">
    <property type="entry name" value="Ser-Thr/Tyr_kinase_cat_dom"/>
</dbReference>
<dbReference type="InterPro" id="IPR011009">
    <property type="entry name" value="Kinase-like_dom_sf"/>
</dbReference>
<dbReference type="InterPro" id="IPR051681">
    <property type="entry name" value="Ser/Thr_Kinases-Pseudokinases"/>
</dbReference>
<dbReference type="InterPro" id="IPR029016">
    <property type="entry name" value="GAF-like_dom_sf"/>
</dbReference>
<dbReference type="Pfam" id="PF07714">
    <property type="entry name" value="PK_Tyr_Ser-Thr"/>
    <property type="match status" value="1"/>
</dbReference>
<evidence type="ECO:0000313" key="5">
    <source>
        <dbReference type="EMBL" id="KAI3432747.1"/>
    </source>
</evidence>
<reference evidence="5" key="1">
    <citation type="journal article" date="2019" name="Plant J.">
        <title>Chlorella vulgaris genome assembly and annotation reveals the molecular basis for metabolic acclimation to high light conditions.</title>
        <authorList>
            <person name="Cecchin M."/>
            <person name="Marcolungo L."/>
            <person name="Rossato M."/>
            <person name="Girolomoni L."/>
            <person name="Cosentino E."/>
            <person name="Cuine S."/>
            <person name="Li-Beisson Y."/>
            <person name="Delledonne M."/>
            <person name="Ballottari M."/>
        </authorList>
    </citation>
    <scope>NUCLEOTIDE SEQUENCE</scope>
    <source>
        <strain evidence="5">211/11P</strain>
    </source>
</reference>
<sequence length="876" mass="91101">MGGCASRPAPEDGADKGSHASGKRVSDAPGAATLADSAIDAARPLPHSASGNGLTWAAGQGIAPSHQNNSVPAAAAAGGQAGSSTGGAGGCWDEDERLAAVRQLVATPPGDRFSPITALLRTVFDVPVATVSLIGEHEVLSDAFLPEEWKAVQRGESVSEWVLRQARPEMMIIEDLRADARFENLPVVAGPPHLRFYAAAPLMSSDGRNYPYGTLCILDVRKRVFEPSQYQMLAHFSGLIVSELERDLEVERGEKALREARSGLNQLTSGLDSSTEAVVVCHVAEEGWPVVYANPVALDLVGRLPLQTPFWQQFCTVDRHRGKGGQERLQRLVGKGQPFMVTCRRVRSAPRASEDMGEFSLLGMDSRTFSGASELALTPTPEGGNMSTAGMLTSTGSLGGMNITTGGGGTGTGGTGGTGGGGGGGVTWSAKGMLAVSFTPCTATSMFSDPASRSQPRMGIPLMPGEAAAAVGGGDPAAAAGGQPYWMATLRPTTDAGRLEVLGLVNSGGSAAFGDMSRRDSSELGGGGGGGGGADGPAAGPSSGGEHMMMPEAIKEVVVGQLLGAGASGRTYRGMWQGSAVAVKIIEVRSGLALEGNEGMHSGSNSLDSGGADDTGASTGNAPLVEAVLSKALHHPHIVPTHAYGVCEHGEGAARWKEVWILQELCTKGTLAKAVETGVFRRQGSEGPNLSFVLRTAVEVAGALAYLHAHGVLHGDLTGNNVLLHASTKDRRMFEAMIADFGLSRPLDIMSTLDTGTYGTVSHMPPELIIDGQLTTAADIFSFGVVVWEMLSGRRAWSGMNALQIVNAVTVQRRALELDSSWPMALQDLLRRCLHVDPAQRPPAKQLLAELQDMLSLGRQGVSAPLTLSLPPPQEV</sequence>
<feature type="binding site" evidence="2">
    <location>
        <position position="584"/>
    </location>
    <ligand>
        <name>ATP</name>
        <dbReference type="ChEBI" id="CHEBI:30616"/>
    </ligand>
</feature>
<dbReference type="Proteomes" id="UP001055712">
    <property type="component" value="Unassembled WGS sequence"/>
</dbReference>
<evidence type="ECO:0000256" key="3">
    <source>
        <dbReference type="SAM" id="MobiDB-lite"/>
    </source>
</evidence>
<evidence type="ECO:0000259" key="4">
    <source>
        <dbReference type="PROSITE" id="PS50011"/>
    </source>
</evidence>
<dbReference type="AlphaFoldDB" id="A0A9D4YYW7"/>
<dbReference type="OrthoDB" id="515019at2759"/>
<feature type="compositionally biased region" description="Gly residues" evidence="3">
    <location>
        <begin position="524"/>
        <end position="535"/>
    </location>
</feature>
<accession>A0A9D4YYW7</accession>
<dbReference type="InterPro" id="IPR000719">
    <property type="entry name" value="Prot_kinase_dom"/>
</dbReference>
<dbReference type="Gene3D" id="1.10.510.10">
    <property type="entry name" value="Transferase(Phosphotransferase) domain 1"/>
    <property type="match status" value="1"/>
</dbReference>
<dbReference type="PROSITE" id="PS50011">
    <property type="entry name" value="PROTEIN_KINASE_DOM"/>
    <property type="match status" value="1"/>
</dbReference>
<dbReference type="GO" id="GO:0005524">
    <property type="term" value="F:ATP binding"/>
    <property type="evidence" value="ECO:0007669"/>
    <property type="project" value="UniProtKB-UniRule"/>
</dbReference>
<feature type="compositionally biased region" description="Basic and acidic residues" evidence="3">
    <location>
        <begin position="9"/>
        <end position="18"/>
    </location>
</feature>
<keyword evidence="2" id="KW-0067">ATP-binding</keyword>
<dbReference type="PANTHER" id="PTHR44329:SF214">
    <property type="entry name" value="PROTEIN KINASE DOMAIN-CONTAINING PROTEIN"/>
    <property type="match status" value="1"/>
</dbReference>
<feature type="region of interest" description="Disordered" evidence="3">
    <location>
        <begin position="56"/>
        <end position="90"/>
    </location>
</feature>
<dbReference type="SUPFAM" id="SSF56112">
    <property type="entry name" value="Protein kinase-like (PK-like)"/>
    <property type="match status" value="1"/>
</dbReference>
<comment type="caution">
    <text evidence="5">The sequence shown here is derived from an EMBL/GenBank/DDBJ whole genome shotgun (WGS) entry which is preliminary data.</text>
</comment>
<dbReference type="InterPro" id="IPR017441">
    <property type="entry name" value="Protein_kinase_ATP_BS"/>
</dbReference>
<keyword evidence="6" id="KW-1185">Reference proteome</keyword>
<name>A0A9D4YYW7_CHLVU</name>
<feature type="region of interest" description="Disordered" evidence="3">
    <location>
        <begin position="1"/>
        <end position="38"/>
    </location>
</feature>
<protein>
    <recommendedName>
        <fullName evidence="4">Protein kinase domain-containing protein</fullName>
    </recommendedName>
</protein>
<evidence type="ECO:0000313" key="6">
    <source>
        <dbReference type="Proteomes" id="UP001055712"/>
    </source>
</evidence>
<keyword evidence="1" id="KW-0675">Receptor</keyword>